<dbReference type="Gene3D" id="1.10.1240.10">
    <property type="entry name" value="Methionine synthase domain"/>
    <property type="match status" value="1"/>
</dbReference>
<proteinExistence type="predicted"/>
<dbReference type="PANTHER" id="PTHR30204:SF97">
    <property type="entry name" value="MERR FAMILY REGULATORY PROTEIN"/>
    <property type="match status" value="1"/>
</dbReference>
<evidence type="ECO:0000256" key="2">
    <source>
        <dbReference type="SAM" id="MobiDB-lite"/>
    </source>
</evidence>
<dbReference type="InterPro" id="IPR047057">
    <property type="entry name" value="MerR_fam"/>
</dbReference>
<evidence type="ECO:0000313" key="5">
    <source>
        <dbReference type="Proteomes" id="UP001614391"/>
    </source>
</evidence>
<organism evidence="4 5">
    <name type="scientific">Streptomyces bikiniensis</name>
    <dbReference type="NCBI Taxonomy" id="1896"/>
    <lineage>
        <taxon>Bacteria</taxon>
        <taxon>Bacillati</taxon>
        <taxon>Actinomycetota</taxon>
        <taxon>Actinomycetes</taxon>
        <taxon>Kitasatosporales</taxon>
        <taxon>Streptomycetaceae</taxon>
        <taxon>Streptomyces</taxon>
    </lineage>
</organism>
<comment type="caution">
    <text evidence="4">The sequence shown here is derived from an EMBL/GenBank/DDBJ whole genome shotgun (WGS) entry which is preliminary data.</text>
</comment>
<keyword evidence="5" id="KW-1185">Reference proteome</keyword>
<dbReference type="Pfam" id="PF13411">
    <property type="entry name" value="MerR_1"/>
    <property type="match status" value="1"/>
</dbReference>
<dbReference type="PANTHER" id="PTHR30204">
    <property type="entry name" value="REDOX-CYCLING DRUG-SENSING TRANSCRIPTIONAL ACTIVATOR SOXR"/>
    <property type="match status" value="1"/>
</dbReference>
<dbReference type="Pfam" id="PF02607">
    <property type="entry name" value="B12-binding_2"/>
    <property type="match status" value="1"/>
</dbReference>
<feature type="domain" description="HTH merR-type" evidence="3">
    <location>
        <begin position="7"/>
        <end position="76"/>
    </location>
</feature>
<feature type="region of interest" description="Disordered" evidence="2">
    <location>
        <begin position="76"/>
        <end position="120"/>
    </location>
</feature>
<gene>
    <name evidence="4" type="ORF">ACIGW0_23465</name>
</gene>
<dbReference type="SMART" id="SM00422">
    <property type="entry name" value="HTH_MERR"/>
    <property type="match status" value="1"/>
</dbReference>
<accession>A0ABW8CXJ6</accession>
<evidence type="ECO:0000256" key="1">
    <source>
        <dbReference type="ARBA" id="ARBA00023125"/>
    </source>
</evidence>
<dbReference type="Gene3D" id="1.10.1660.10">
    <property type="match status" value="1"/>
</dbReference>
<evidence type="ECO:0000259" key="3">
    <source>
        <dbReference type="PROSITE" id="PS50937"/>
    </source>
</evidence>
<evidence type="ECO:0000313" key="4">
    <source>
        <dbReference type="EMBL" id="MFI9122321.1"/>
    </source>
</evidence>
<protein>
    <submittedName>
        <fullName evidence="4">MerR family transcriptional regulator</fullName>
    </submittedName>
</protein>
<dbReference type="InterPro" id="IPR036594">
    <property type="entry name" value="Meth_synthase_dom"/>
</dbReference>
<name>A0ABW8CXJ6_STRBI</name>
<sequence length="353" mass="37356">MAGNRYGMTTGAVARHLGVSPTTVRSWEQRYGLRPAVREEGRHRRWTAEDVSMLEELCRLTASGVSPAEAARVVLTSRDTPTDGSSRPARLPDPSAGSERAAVPEVTRRPGSRQGLPPDTVRAECRGLARAAVRLDGPAMDDLLERAVRKHGLVVAWEEVVAPALHAVGKKWESTQERYVEVEHLLSWHVSTALRRMIVAGSATPSAAPPVVLACTPTENHTLPLEALAAGLAERALPVLVLGGSVPAEALDAAVRRCGPAVVALWSQARATADRPLAAQVAGTAFGPRGARIAPMVLLAGPGWAGGPREAGVLRPGGLGEALDAVSRRYERLRLPVSERPRPPRSLGSVSGS</sequence>
<dbReference type="InterPro" id="IPR003759">
    <property type="entry name" value="Cbl-bd_cap"/>
</dbReference>
<reference evidence="4 5" key="1">
    <citation type="submission" date="2024-10" db="EMBL/GenBank/DDBJ databases">
        <title>The Natural Products Discovery Center: Release of the First 8490 Sequenced Strains for Exploring Actinobacteria Biosynthetic Diversity.</title>
        <authorList>
            <person name="Kalkreuter E."/>
            <person name="Kautsar S.A."/>
            <person name="Yang D."/>
            <person name="Bader C.D."/>
            <person name="Teijaro C.N."/>
            <person name="Fluegel L."/>
            <person name="Davis C.M."/>
            <person name="Simpson J.R."/>
            <person name="Lauterbach L."/>
            <person name="Steele A.D."/>
            <person name="Gui C."/>
            <person name="Meng S."/>
            <person name="Li G."/>
            <person name="Viehrig K."/>
            <person name="Ye F."/>
            <person name="Su P."/>
            <person name="Kiefer A.F."/>
            <person name="Nichols A."/>
            <person name="Cepeda A.J."/>
            <person name="Yan W."/>
            <person name="Fan B."/>
            <person name="Jiang Y."/>
            <person name="Adhikari A."/>
            <person name="Zheng C.-J."/>
            <person name="Schuster L."/>
            <person name="Cowan T.M."/>
            <person name="Smanski M.J."/>
            <person name="Chevrette M.G."/>
            <person name="De Carvalho L.P.S."/>
            <person name="Shen B."/>
        </authorList>
    </citation>
    <scope>NUCLEOTIDE SEQUENCE [LARGE SCALE GENOMIC DNA]</scope>
    <source>
        <strain evidence="4 5">NPDC053346</strain>
    </source>
</reference>
<dbReference type="SUPFAM" id="SSF46955">
    <property type="entry name" value="Putative DNA-binding domain"/>
    <property type="match status" value="1"/>
</dbReference>
<dbReference type="InterPro" id="IPR009061">
    <property type="entry name" value="DNA-bd_dom_put_sf"/>
</dbReference>
<dbReference type="RefSeq" id="WP_399618027.1">
    <property type="nucleotide sequence ID" value="NZ_JBITYT010000010.1"/>
</dbReference>
<keyword evidence="1" id="KW-0238">DNA-binding</keyword>
<dbReference type="Gene3D" id="3.40.50.280">
    <property type="entry name" value="Cobalamin-binding domain"/>
    <property type="match status" value="1"/>
</dbReference>
<dbReference type="Proteomes" id="UP001614391">
    <property type="component" value="Unassembled WGS sequence"/>
</dbReference>
<dbReference type="PROSITE" id="PS50937">
    <property type="entry name" value="HTH_MERR_2"/>
    <property type="match status" value="1"/>
</dbReference>
<dbReference type="InterPro" id="IPR000551">
    <property type="entry name" value="MerR-type_HTH_dom"/>
</dbReference>
<dbReference type="EMBL" id="JBITYT010000010">
    <property type="protein sequence ID" value="MFI9122321.1"/>
    <property type="molecule type" value="Genomic_DNA"/>
</dbReference>